<keyword evidence="15" id="KW-0175">Coiled coil</keyword>
<dbReference type="InterPro" id="IPR008271">
    <property type="entry name" value="Ser/Thr_kinase_AS"/>
</dbReference>
<dbReference type="PANTHER" id="PTHR44329">
    <property type="entry name" value="SERINE/THREONINE-PROTEIN KINASE TNNI3K-RELATED"/>
    <property type="match status" value="1"/>
</dbReference>
<dbReference type="EMBL" id="LR999453">
    <property type="protein sequence ID" value="CAE5966374.1"/>
    <property type="molecule type" value="Genomic_DNA"/>
</dbReference>
<keyword evidence="6" id="KW-0808">Transferase</keyword>
<gene>
    <name evidence="20" type="ORF">AARE701A_LOCUS6530</name>
</gene>
<keyword evidence="10" id="KW-0157">Chromophore</keyword>
<dbReference type="InterPro" id="IPR013767">
    <property type="entry name" value="PAS_fold"/>
</dbReference>
<evidence type="ECO:0000256" key="8">
    <source>
        <dbReference type="ARBA" id="ARBA00022777"/>
    </source>
</evidence>
<dbReference type="Pfam" id="PF07714">
    <property type="entry name" value="PK_Tyr_Ser-Thr"/>
    <property type="match status" value="4"/>
</dbReference>
<feature type="region of interest" description="Disordered" evidence="16">
    <location>
        <begin position="888"/>
        <end position="1008"/>
    </location>
</feature>
<dbReference type="FunFam" id="3.30.450.20:FF:000085">
    <property type="entry name" value="PAS domain-containing protein tyrosine kinase family protein"/>
    <property type="match status" value="1"/>
</dbReference>
<dbReference type="SMART" id="SM00220">
    <property type="entry name" value="S_TKc"/>
    <property type="match status" value="2"/>
</dbReference>
<dbReference type="PROSITE" id="PS50011">
    <property type="entry name" value="PROTEIN_KINASE_DOM"/>
    <property type="match status" value="3"/>
</dbReference>
<feature type="domain" description="PAC" evidence="19">
    <location>
        <begin position="746"/>
        <end position="798"/>
    </location>
</feature>
<reference evidence="20" key="1">
    <citation type="submission" date="2021-01" db="EMBL/GenBank/DDBJ databases">
        <authorList>
            <person name="Bezrukov I."/>
        </authorList>
    </citation>
    <scope>NUCLEOTIDE SEQUENCE</scope>
</reference>
<dbReference type="PRINTS" id="PR00109">
    <property type="entry name" value="TYRKINASE"/>
</dbReference>
<evidence type="ECO:0000256" key="4">
    <source>
        <dbReference type="ARBA" id="ARBA00022543"/>
    </source>
</evidence>
<keyword evidence="3" id="KW-0723">Serine/threonine-protein kinase</keyword>
<dbReference type="PROSITE" id="PS00108">
    <property type="entry name" value="PROTEIN_KINASE_ST"/>
    <property type="match status" value="2"/>
</dbReference>
<dbReference type="GO" id="GO:0006355">
    <property type="term" value="P:regulation of DNA-templated transcription"/>
    <property type="evidence" value="ECO:0007669"/>
    <property type="project" value="InterPro"/>
</dbReference>
<dbReference type="FunFam" id="1.10.510.10:FF:000476">
    <property type="entry name" value="PAS domain-containing protein tyrosine kinase family protein"/>
    <property type="match status" value="2"/>
</dbReference>
<dbReference type="SUPFAM" id="SSF55785">
    <property type="entry name" value="PYP-like sensor domain (PAS domain)"/>
    <property type="match status" value="3"/>
</dbReference>
<comment type="catalytic activity">
    <reaction evidence="14">
        <text>L-seryl-[protein] + ATP = O-phospho-L-seryl-[protein] + ADP + H(+)</text>
        <dbReference type="Rhea" id="RHEA:17989"/>
        <dbReference type="Rhea" id="RHEA-COMP:9863"/>
        <dbReference type="Rhea" id="RHEA-COMP:11604"/>
        <dbReference type="ChEBI" id="CHEBI:15378"/>
        <dbReference type="ChEBI" id="CHEBI:29999"/>
        <dbReference type="ChEBI" id="CHEBI:30616"/>
        <dbReference type="ChEBI" id="CHEBI:83421"/>
        <dbReference type="ChEBI" id="CHEBI:456216"/>
        <dbReference type="EC" id="2.7.11.1"/>
    </reaction>
</comment>
<evidence type="ECO:0000256" key="2">
    <source>
        <dbReference type="ARBA" id="ARBA00012513"/>
    </source>
</evidence>
<protein>
    <recommendedName>
        <fullName evidence="2">non-specific serine/threonine protein kinase</fullName>
        <ecNumber evidence="2">2.7.11.1</ecNumber>
    </recommendedName>
</protein>
<evidence type="ECO:0000313" key="21">
    <source>
        <dbReference type="Proteomes" id="UP000682877"/>
    </source>
</evidence>
<feature type="domain" description="Protein kinase" evidence="17">
    <location>
        <begin position="397"/>
        <end position="725"/>
    </location>
</feature>
<feature type="compositionally biased region" description="Low complexity" evidence="16">
    <location>
        <begin position="984"/>
        <end position="1008"/>
    </location>
</feature>
<feature type="domain" description="PAS" evidence="18">
    <location>
        <begin position="69"/>
        <end position="125"/>
    </location>
</feature>
<keyword evidence="7" id="KW-0547">Nucleotide-binding</keyword>
<evidence type="ECO:0000259" key="18">
    <source>
        <dbReference type="PROSITE" id="PS50112"/>
    </source>
</evidence>
<dbReference type="InterPro" id="IPR051681">
    <property type="entry name" value="Ser/Thr_Kinases-Pseudokinases"/>
</dbReference>
<evidence type="ECO:0000256" key="1">
    <source>
        <dbReference type="ARBA" id="ARBA00004370"/>
    </source>
</evidence>
<dbReference type="GO" id="GO:0004674">
    <property type="term" value="F:protein serine/threonine kinase activity"/>
    <property type="evidence" value="ECO:0007669"/>
    <property type="project" value="UniProtKB-KW"/>
</dbReference>
<evidence type="ECO:0000256" key="15">
    <source>
        <dbReference type="SAM" id="Coils"/>
    </source>
</evidence>
<dbReference type="FunFam" id="3.30.200.20:FF:000329">
    <property type="entry name" value="PAS domain-containing protein tyrosine kinase"/>
    <property type="match status" value="3"/>
</dbReference>
<dbReference type="GO" id="GO:0009882">
    <property type="term" value="F:blue light photoreceptor activity"/>
    <property type="evidence" value="ECO:0007669"/>
    <property type="project" value="UniProtKB-ARBA"/>
</dbReference>
<sequence>MVKLLQGPLPPTKELLKKMIELEQSQEHLMQEMSRLKVSTELRQPSHPRPKESRIQGYMNLRPSPWKFTDKQYLNILQSMAQSVHAFDLNMRIIFWNAMAEKVYGYSAAEAVGQNPIDVMVDDRDAPFAMNIAQLCSNGESWTGKFPVKSRTGEKFSAVTTCSPFYADDGSLIGIVSVTSDVAQYLNPRISLPKLKASEVETSSSPASNSFASKLGLDSKRAVVSKFGLDSDQPIQVSITSKISDLASKVSNKVRSKMRAGDSSVTVSEGGSGDSHHSDHGVLGATFSDHRDDAASSGLWLPWKGTEQEGSRVKPSHSVWPCVQNELKKDKSHQINPSSGVKSKSHATESNKPTNNKASSSRSSCINANSTSSASSRGTISHSLSNCLEYEIFWDDLTIGEQIGQGSCGTVYHGLWFGSVRLWPLDVAVKVISKQEYSEEVIQSTREEVSLMKRLRHPNVLLFMGAVTLPQGLCIVSEFLPRFNLFSFVEVSSVYCREVGQNLIGGGVSIWPWTLSDIYSFGVVLWELATEKIPWENFNSMQVIGAVGFMNQRLEIPKDIDPGWISLIESCWHSDTKLRPTFQELMEKLRDLQRKYTIQFQAIRAALCDKSLLKDNAMDEELLKKMLELEQSQEHLKQEMSRLKLSTELRQPSHPILPRRPLSRIQGSPGKFTDKQYLNILQSLAQSVHVLDLNTRIIFWNAMSEKLYGYSAAEVVGKNPVHVIVDDQNAAFALNVARRCVNGESWTGEFPVKTKSGVIFSAVTTCSPFYDDNGTILGIISITSDIAPYLNPRLSLPKLKPQEHARNSKGAVSSKLGLDSDQPIQVALASKISNLASKLSNKVRSKMRAGDNNPDHMDDAASSGASTSREDFIQSPFGVFTCNDDKFPSKPFKDSSSESDRKPAIQKVPTSKAEEWMVKKGLSRPWKGNEQEGSRVKPTHSLWPCVQNEQKKGKSHDQINPSSGIKSESYDSESNKRTDDDEASSMWSSSINANSTSSVSSCGSTSRSVMDKIDKDSDHLEYEILWDDLTIREQIGQGSCGTVYHGVWFGSDVAVKVFSKQEYSEAVIKSFKQEVSLMKRLRHPNVLLFMGAVTLPQRLCIVSEFVPRGSLFRLLQRSMSKLDWRRRINMALDIARGMNYLHCCSPPIIHRDLKSSNLLVDRNWTVKVADFGLSRIKHQTYLTSKSGKGTPQWMAPEVLQNESADEKSDIYSFGVVLWELATEKIPWENLNSMQVIGAVGFMNQRLEIPKDIDPDWISLIESCWHSNEWNHAMAGCPCLPSLNKKLAPETIDFLKAAAETETKDGLLQKSARSNLPAVNAMENPPAEELLKKILELEESQEHLKLEMSRLKVSTELRQRSHSVSPHRPARRTIGEGAPVWRKSGAASFRNASPLRKESRIQNSMRLRSEVGGGGPSAGKFTDKQYLNILQSMAQAVHAFDLNMRIIFWNAMAEKVYGYSAAEALGENPINVIADDRDAAFAMNIARRCVRGESWTGEFPVKSKSGDRFSAVTTCSPFYDDDGALMGIICITSNTAPYLNPRISLAKLKAQEEGETSSIPARNSFASKLGLDSRGAVISKLGLDSDQPIQVAIASKISDLASKVSNKVRSKMRAGDNSATLSEGGSGDSHHSDHGVFVATLTDHKDDAASSGASTPRGDFLQSPFGVFTCNDDKFVSKPFKDSSDESDGKPAIHKVFTSKAEEWMVKKGLSWPWKGNEQEGSKGRPTNSVWPWVQNAQEKERSHQISPAAGVKSESDAFESNKPINNEASCLWSSSINANSTSSASSCGSSSSSVMNKVDTDSEGLEYEILWDDLTIGEQVGQGSCGTVYHGLWFGSDVAVKVFSKQEYSAEVIESFKQEVLLMKRLRHPNVLLFMGAVTSPHRLCIVSEFLPRGSLFRLLQKSTSKLDWRRRIHMALDIARGMNYLHHCSPPIIHRDLKSSNLLVDRNWTVKVADFGLSRIKHETYLTSKSGKGTPQWMAPEVLRNESADEKSDIYSFGVVLWELATKKIPWETLNSMQVIGAVGFMDQRLEIPKDIDPSWISLMESCWHGDTKLRPTFQELMDKLRDLQRKTQKTFMRTEKDREKWSVFEQ</sequence>
<feature type="compositionally biased region" description="Low complexity" evidence="16">
    <location>
        <begin position="359"/>
        <end position="379"/>
    </location>
</feature>
<dbReference type="InterPro" id="IPR001610">
    <property type="entry name" value="PAC"/>
</dbReference>
<dbReference type="InterPro" id="IPR001245">
    <property type="entry name" value="Ser-Thr/Tyr_kinase_cat_dom"/>
</dbReference>
<keyword evidence="9" id="KW-0067">ATP-binding</keyword>
<dbReference type="NCBIfam" id="TIGR00229">
    <property type="entry name" value="sensory_box"/>
    <property type="match status" value="3"/>
</dbReference>
<evidence type="ECO:0000259" key="19">
    <source>
        <dbReference type="PROSITE" id="PS50113"/>
    </source>
</evidence>
<evidence type="ECO:0000256" key="3">
    <source>
        <dbReference type="ARBA" id="ARBA00022527"/>
    </source>
</evidence>
<feature type="domain" description="Protein kinase" evidence="17">
    <location>
        <begin position="1029"/>
        <end position="1356"/>
    </location>
</feature>
<dbReference type="Gene3D" id="3.30.200.20">
    <property type="entry name" value="Phosphorylase Kinase, domain 1"/>
    <property type="match status" value="3"/>
</dbReference>
<dbReference type="PROSITE" id="PS50112">
    <property type="entry name" value="PAS"/>
    <property type="match status" value="3"/>
</dbReference>
<evidence type="ECO:0000256" key="11">
    <source>
        <dbReference type="ARBA" id="ARBA00023136"/>
    </source>
</evidence>
<feature type="region of interest" description="Disordered" evidence="16">
    <location>
        <begin position="1607"/>
        <end position="1633"/>
    </location>
</feature>
<organism evidence="20 21">
    <name type="scientific">Arabidopsis arenosa</name>
    <name type="common">Sand rock-cress</name>
    <name type="synonym">Cardaminopsis arenosa</name>
    <dbReference type="NCBI Taxonomy" id="38785"/>
    <lineage>
        <taxon>Eukaryota</taxon>
        <taxon>Viridiplantae</taxon>
        <taxon>Streptophyta</taxon>
        <taxon>Embryophyta</taxon>
        <taxon>Tracheophyta</taxon>
        <taxon>Spermatophyta</taxon>
        <taxon>Magnoliopsida</taxon>
        <taxon>eudicotyledons</taxon>
        <taxon>Gunneridae</taxon>
        <taxon>Pentapetalae</taxon>
        <taxon>rosids</taxon>
        <taxon>malvids</taxon>
        <taxon>Brassicales</taxon>
        <taxon>Brassicaceae</taxon>
        <taxon>Camelineae</taxon>
        <taxon>Arabidopsis</taxon>
    </lineage>
</organism>
<feature type="region of interest" description="Disordered" evidence="16">
    <location>
        <begin position="328"/>
        <end position="379"/>
    </location>
</feature>
<proteinExistence type="predicted"/>
<dbReference type="GO" id="GO:0005524">
    <property type="term" value="F:ATP binding"/>
    <property type="evidence" value="ECO:0007669"/>
    <property type="project" value="UniProtKB-KW"/>
</dbReference>
<dbReference type="PROSITE" id="PS50113">
    <property type="entry name" value="PAC"/>
    <property type="match status" value="1"/>
</dbReference>
<evidence type="ECO:0000256" key="7">
    <source>
        <dbReference type="ARBA" id="ARBA00022741"/>
    </source>
</evidence>
<evidence type="ECO:0000313" key="20">
    <source>
        <dbReference type="EMBL" id="CAE5966374.1"/>
    </source>
</evidence>
<dbReference type="SMART" id="SM00091">
    <property type="entry name" value="PAS"/>
    <property type="match status" value="3"/>
</dbReference>
<feature type="region of interest" description="Disordered" evidence="16">
    <location>
        <begin position="250"/>
        <end position="288"/>
    </location>
</feature>
<evidence type="ECO:0000256" key="9">
    <source>
        <dbReference type="ARBA" id="ARBA00022840"/>
    </source>
</evidence>
<dbReference type="CDD" id="cd00130">
    <property type="entry name" value="PAS"/>
    <property type="match status" value="3"/>
</dbReference>
<comment type="subcellular location">
    <subcellularLocation>
        <location evidence="1">Membrane</location>
    </subcellularLocation>
</comment>
<dbReference type="EC" id="2.7.11.1" evidence="2"/>
<feature type="domain" description="Protein kinase" evidence="17">
    <location>
        <begin position="1814"/>
        <end position="2078"/>
    </location>
</feature>
<name>A0A8S1ZVJ5_ARAAE</name>
<evidence type="ECO:0000256" key="14">
    <source>
        <dbReference type="ARBA" id="ARBA00048679"/>
    </source>
</evidence>
<keyword evidence="4" id="KW-0600">Photoreceptor protein</keyword>
<feature type="compositionally biased region" description="Basic and acidic residues" evidence="16">
    <location>
        <begin position="888"/>
        <end position="903"/>
    </location>
</feature>
<evidence type="ECO:0000259" key="17">
    <source>
        <dbReference type="PROSITE" id="PS50011"/>
    </source>
</evidence>
<evidence type="ECO:0000256" key="12">
    <source>
        <dbReference type="ARBA" id="ARBA00023170"/>
    </source>
</evidence>
<keyword evidence="8" id="KW-0418">Kinase</keyword>
<comment type="catalytic activity">
    <reaction evidence="13">
        <text>L-threonyl-[protein] + ATP = O-phospho-L-threonyl-[protein] + ADP + H(+)</text>
        <dbReference type="Rhea" id="RHEA:46608"/>
        <dbReference type="Rhea" id="RHEA-COMP:11060"/>
        <dbReference type="Rhea" id="RHEA-COMP:11605"/>
        <dbReference type="ChEBI" id="CHEBI:15378"/>
        <dbReference type="ChEBI" id="CHEBI:30013"/>
        <dbReference type="ChEBI" id="CHEBI:30616"/>
        <dbReference type="ChEBI" id="CHEBI:61977"/>
        <dbReference type="ChEBI" id="CHEBI:456216"/>
        <dbReference type="EC" id="2.7.11.1"/>
    </reaction>
</comment>
<dbReference type="Proteomes" id="UP000682877">
    <property type="component" value="Chromosome 3"/>
</dbReference>
<dbReference type="PANTHER" id="PTHR44329:SF256">
    <property type="entry name" value="PAS DOMAIN-CONTAINING PROTEIN TYROSINE KINASE FAMILY PROTEIN"/>
    <property type="match status" value="1"/>
</dbReference>
<keyword evidence="5" id="KW-0716">Sensory transduction</keyword>
<dbReference type="SUPFAM" id="SSF56112">
    <property type="entry name" value="Protein kinase-like (PK-like)"/>
    <property type="match status" value="3"/>
</dbReference>
<evidence type="ECO:0000256" key="16">
    <source>
        <dbReference type="SAM" id="MobiDB-lite"/>
    </source>
</evidence>
<dbReference type="InterPro" id="IPR035965">
    <property type="entry name" value="PAS-like_dom_sf"/>
</dbReference>
<feature type="compositionally biased region" description="Polar residues" evidence="16">
    <location>
        <begin position="334"/>
        <end position="358"/>
    </location>
</feature>
<feature type="domain" description="PAS" evidence="18">
    <location>
        <begin position="673"/>
        <end position="744"/>
    </location>
</feature>
<accession>A0A8S1ZVJ5</accession>
<dbReference type="Gene3D" id="3.30.450.20">
    <property type="entry name" value="PAS domain"/>
    <property type="match status" value="3"/>
</dbReference>
<dbReference type="InterPro" id="IPR000014">
    <property type="entry name" value="PAS"/>
</dbReference>
<dbReference type="SMART" id="SM00086">
    <property type="entry name" value="PAC"/>
    <property type="match status" value="3"/>
</dbReference>
<feature type="region of interest" description="Disordered" evidence="16">
    <location>
        <begin position="843"/>
        <end position="868"/>
    </location>
</feature>
<evidence type="ECO:0000256" key="10">
    <source>
        <dbReference type="ARBA" id="ARBA00022991"/>
    </source>
</evidence>
<dbReference type="CDD" id="cd13999">
    <property type="entry name" value="STKc_MAP3K-like"/>
    <property type="match status" value="2"/>
</dbReference>
<keyword evidence="11" id="KW-0472">Membrane</keyword>
<keyword evidence="12" id="KW-0675">Receptor</keyword>
<dbReference type="InterPro" id="IPR000719">
    <property type="entry name" value="Prot_kinase_dom"/>
</dbReference>
<dbReference type="GO" id="GO:0016020">
    <property type="term" value="C:membrane"/>
    <property type="evidence" value="ECO:0007669"/>
    <property type="project" value="UniProtKB-SubCell"/>
</dbReference>
<dbReference type="InterPro" id="IPR000700">
    <property type="entry name" value="PAS-assoc_C"/>
</dbReference>
<evidence type="ECO:0000256" key="5">
    <source>
        <dbReference type="ARBA" id="ARBA00022606"/>
    </source>
</evidence>
<evidence type="ECO:0000256" key="13">
    <source>
        <dbReference type="ARBA" id="ARBA00047899"/>
    </source>
</evidence>
<keyword evidence="21" id="KW-1185">Reference proteome</keyword>
<dbReference type="Pfam" id="PF00989">
    <property type="entry name" value="PAS"/>
    <property type="match status" value="3"/>
</dbReference>
<evidence type="ECO:0000256" key="6">
    <source>
        <dbReference type="ARBA" id="ARBA00022679"/>
    </source>
</evidence>
<feature type="coiled-coil region" evidence="15">
    <location>
        <begin position="619"/>
        <end position="646"/>
    </location>
</feature>
<dbReference type="Gene3D" id="1.10.510.10">
    <property type="entry name" value="Transferase(Phosphotransferase) domain 1"/>
    <property type="match status" value="3"/>
</dbReference>
<feature type="domain" description="PAS" evidence="18">
    <location>
        <begin position="1421"/>
        <end position="1492"/>
    </location>
</feature>
<dbReference type="InterPro" id="IPR011009">
    <property type="entry name" value="Kinase-like_dom_sf"/>
</dbReference>